<reference evidence="1" key="1">
    <citation type="submission" date="2022-06" db="EMBL/GenBank/DDBJ databases">
        <authorList>
            <consortium name="SYNGENTA / RWTH Aachen University"/>
        </authorList>
    </citation>
    <scope>NUCLEOTIDE SEQUENCE</scope>
</reference>
<evidence type="ECO:0000313" key="2">
    <source>
        <dbReference type="Proteomes" id="UP001153365"/>
    </source>
</evidence>
<dbReference type="AlphaFoldDB" id="A0AAV0BH32"/>
<dbReference type="Proteomes" id="UP001153365">
    <property type="component" value="Unassembled WGS sequence"/>
</dbReference>
<dbReference type="EMBL" id="CALTRL010005738">
    <property type="protein sequence ID" value="CAH7685617.1"/>
    <property type="molecule type" value="Genomic_DNA"/>
</dbReference>
<organism evidence="1 2">
    <name type="scientific">Phakopsora pachyrhizi</name>
    <name type="common">Asian soybean rust disease fungus</name>
    <dbReference type="NCBI Taxonomy" id="170000"/>
    <lineage>
        <taxon>Eukaryota</taxon>
        <taxon>Fungi</taxon>
        <taxon>Dikarya</taxon>
        <taxon>Basidiomycota</taxon>
        <taxon>Pucciniomycotina</taxon>
        <taxon>Pucciniomycetes</taxon>
        <taxon>Pucciniales</taxon>
        <taxon>Phakopsoraceae</taxon>
        <taxon>Phakopsora</taxon>
    </lineage>
</organism>
<protein>
    <submittedName>
        <fullName evidence="1">Uncharacterized protein</fullName>
    </submittedName>
</protein>
<comment type="caution">
    <text evidence="1">The sequence shown here is derived from an EMBL/GenBank/DDBJ whole genome shotgun (WGS) entry which is preliminary data.</text>
</comment>
<keyword evidence="2" id="KW-1185">Reference proteome</keyword>
<evidence type="ECO:0000313" key="1">
    <source>
        <dbReference type="EMBL" id="CAH7685617.1"/>
    </source>
</evidence>
<accession>A0AAV0BH32</accession>
<name>A0AAV0BH32_PHAPC</name>
<gene>
    <name evidence="1" type="ORF">PPACK8108_LOCUS20182</name>
</gene>
<sequence length="88" mass="9900">MPLLEFSSSAEALNTQDGPRVVFIQDGDGEKLLKNVAQELSSSLDLAYVYFTYGPTLHLPIGHDQVHFWESSIRLERFSSDSKGFVCY</sequence>
<proteinExistence type="predicted"/>